<gene>
    <name evidence="1" type="ORF">UH38_24055</name>
</gene>
<organism evidence="1 2">
    <name type="scientific">Aliterella atlantica CENA595</name>
    <dbReference type="NCBI Taxonomy" id="1618023"/>
    <lineage>
        <taxon>Bacteria</taxon>
        <taxon>Bacillati</taxon>
        <taxon>Cyanobacteriota</taxon>
        <taxon>Cyanophyceae</taxon>
        <taxon>Chroococcidiopsidales</taxon>
        <taxon>Aliterellaceae</taxon>
        <taxon>Aliterella</taxon>
    </lineage>
</organism>
<name>A0A0D8ZM22_9CYAN</name>
<dbReference type="Pfam" id="PF21826">
    <property type="entry name" value="DUF6887"/>
    <property type="match status" value="1"/>
</dbReference>
<sequence>MSRIELRNYLNSHRDDNRAWDVFFTKLGQDRSSNSNQWYPAPLDEESTRITEEAIKQKIQEKESA</sequence>
<keyword evidence="2" id="KW-1185">Reference proteome</keyword>
<evidence type="ECO:0000313" key="1">
    <source>
        <dbReference type="EMBL" id="KJH69422.1"/>
    </source>
</evidence>
<dbReference type="AlphaFoldDB" id="A0A0D8ZM22"/>
<protein>
    <submittedName>
        <fullName evidence="1">Uncharacterized protein</fullName>
    </submittedName>
</protein>
<proteinExistence type="predicted"/>
<dbReference type="EMBL" id="JYON01000046">
    <property type="protein sequence ID" value="KJH69422.1"/>
    <property type="molecule type" value="Genomic_DNA"/>
</dbReference>
<accession>A0A0D8ZM22</accession>
<comment type="caution">
    <text evidence="1">The sequence shown here is derived from an EMBL/GenBank/DDBJ whole genome shotgun (WGS) entry which is preliminary data.</text>
</comment>
<dbReference type="Proteomes" id="UP000032452">
    <property type="component" value="Unassembled WGS sequence"/>
</dbReference>
<dbReference type="STRING" id="1618023.UH38_24055"/>
<dbReference type="InterPro" id="IPR054053">
    <property type="entry name" value="DUF6887"/>
</dbReference>
<evidence type="ECO:0000313" key="2">
    <source>
        <dbReference type="Proteomes" id="UP000032452"/>
    </source>
</evidence>
<reference evidence="1 2" key="1">
    <citation type="submission" date="2015-02" db="EMBL/GenBank/DDBJ databases">
        <title>Draft genome of a novel marine cyanobacterium (Chroococcales) isolated from South Atlantic Ocean.</title>
        <authorList>
            <person name="Rigonato J."/>
            <person name="Alvarenga D.O."/>
            <person name="Branco L.H."/>
            <person name="Varani A.M."/>
            <person name="Brandini F.P."/>
            <person name="Fiore M.F."/>
        </authorList>
    </citation>
    <scope>NUCLEOTIDE SEQUENCE [LARGE SCALE GENOMIC DNA]</scope>
    <source>
        <strain evidence="1 2">CENA595</strain>
    </source>
</reference>